<evidence type="ECO:0000313" key="1">
    <source>
        <dbReference type="EMBL" id="MCF2949903.1"/>
    </source>
</evidence>
<keyword evidence="2" id="KW-1185">Reference proteome</keyword>
<reference evidence="1 2" key="1">
    <citation type="submission" date="2022-01" db="EMBL/GenBank/DDBJ databases">
        <title>Paraglaciecola sp. G1-23.</title>
        <authorList>
            <person name="Jin M.S."/>
            <person name="Han D.M."/>
            <person name="Kim H.M."/>
            <person name="Jeon C.O."/>
        </authorList>
    </citation>
    <scope>NUCLEOTIDE SEQUENCE [LARGE SCALE GENOMIC DNA]</scope>
    <source>
        <strain evidence="1 2">G1-23</strain>
    </source>
</reference>
<accession>A0ABS9DAH7</accession>
<organism evidence="1 2">
    <name type="scientific">Paraglaciecola algarum</name>
    <dbReference type="NCBI Taxonomy" id="3050085"/>
    <lineage>
        <taxon>Bacteria</taxon>
        <taxon>Pseudomonadati</taxon>
        <taxon>Pseudomonadota</taxon>
        <taxon>Gammaproteobacteria</taxon>
        <taxon>Alteromonadales</taxon>
        <taxon>Alteromonadaceae</taxon>
        <taxon>Paraglaciecola</taxon>
    </lineage>
</organism>
<proteinExistence type="predicted"/>
<dbReference type="RefSeq" id="WP_235314007.1">
    <property type="nucleotide sequence ID" value="NZ_JAKGAS010000012.1"/>
</dbReference>
<evidence type="ECO:0008006" key="3">
    <source>
        <dbReference type="Google" id="ProtNLM"/>
    </source>
</evidence>
<protein>
    <recommendedName>
        <fullName evidence="3">Sel1 repeat family protein</fullName>
    </recommendedName>
</protein>
<sequence length="225" mass="26132">MKFFWFIPVFILLFLVKVSLEQLDNAKREIDARAFWAQSQESDGENTDTFISLAIEKLTYSQLFDKKTIFHPALLGHLYRELADNQSDVGKAQEYYRQAKLNYLNELKINPTESIIWASLARVKRDLQEVDEEYVSYLVNANHYGQHDPITHIELVQLGAEVIIKDYPLSSTLKSIFLHHLIFGITHPKSMQTIMQDINKDDSARNEFCSWIKDNKSASKKLKCT</sequence>
<comment type="caution">
    <text evidence="1">The sequence shown here is derived from an EMBL/GenBank/DDBJ whole genome shotgun (WGS) entry which is preliminary data.</text>
</comment>
<dbReference type="EMBL" id="JAKGAS010000012">
    <property type="protein sequence ID" value="MCF2949903.1"/>
    <property type="molecule type" value="Genomic_DNA"/>
</dbReference>
<name>A0ABS9DAH7_9ALTE</name>
<evidence type="ECO:0000313" key="2">
    <source>
        <dbReference type="Proteomes" id="UP001521137"/>
    </source>
</evidence>
<dbReference type="Proteomes" id="UP001521137">
    <property type="component" value="Unassembled WGS sequence"/>
</dbReference>
<gene>
    <name evidence="1" type="ORF">L0668_17420</name>
</gene>